<dbReference type="Proteomes" id="UP001062846">
    <property type="component" value="Chromosome 2"/>
</dbReference>
<evidence type="ECO:0000313" key="1">
    <source>
        <dbReference type="EMBL" id="KAI8569869.1"/>
    </source>
</evidence>
<reference evidence="1" key="1">
    <citation type="submission" date="2022-02" db="EMBL/GenBank/DDBJ databases">
        <title>Plant Genome Project.</title>
        <authorList>
            <person name="Zhang R.-G."/>
        </authorList>
    </citation>
    <scope>NUCLEOTIDE SEQUENCE</scope>
    <source>
        <strain evidence="1">AT1</strain>
    </source>
</reference>
<evidence type="ECO:0000313" key="2">
    <source>
        <dbReference type="Proteomes" id="UP001062846"/>
    </source>
</evidence>
<dbReference type="EMBL" id="CM046389">
    <property type="protein sequence ID" value="KAI8569869.1"/>
    <property type="molecule type" value="Genomic_DNA"/>
</dbReference>
<sequence length="325" mass="37441">MGMCREYNSFYADAECAEDQLGLPGRVFLHQFPESTPDVEHYTLKEYPQRDLALRCKIGSSWAEPVFDHSSHACVGVLEIVSLHYSLDPVLHYKSILGPMNDIFQDLQMLKGWNRSPLQQLNDIHLLRNPRLNWTRNPNSRTPRRGIKTIKNWKITLIRPGHDGQEGKKELKRVVSVSTLKHVCRGYGIDRWPPRKIEELHSFRPSPIENEGQTRQRLNSDLPSNQASHSVSHTKPTFQDVDIVTIKAKYENNMIKFWVYLPFGLVALQQEVAKRLDLKAETYYVRYKDEENDSILVACDEDLQDCVDTSKSLGNTSVVVLLEPK</sequence>
<gene>
    <name evidence="1" type="ORF">RHMOL_Rhmol02G0310800</name>
</gene>
<proteinExistence type="predicted"/>
<name>A0ACC0PXH5_RHOML</name>
<comment type="caution">
    <text evidence="1">The sequence shown here is derived from an EMBL/GenBank/DDBJ whole genome shotgun (WGS) entry which is preliminary data.</text>
</comment>
<keyword evidence="2" id="KW-1185">Reference proteome</keyword>
<organism evidence="1 2">
    <name type="scientific">Rhododendron molle</name>
    <name type="common">Chinese azalea</name>
    <name type="synonym">Azalea mollis</name>
    <dbReference type="NCBI Taxonomy" id="49168"/>
    <lineage>
        <taxon>Eukaryota</taxon>
        <taxon>Viridiplantae</taxon>
        <taxon>Streptophyta</taxon>
        <taxon>Embryophyta</taxon>
        <taxon>Tracheophyta</taxon>
        <taxon>Spermatophyta</taxon>
        <taxon>Magnoliopsida</taxon>
        <taxon>eudicotyledons</taxon>
        <taxon>Gunneridae</taxon>
        <taxon>Pentapetalae</taxon>
        <taxon>asterids</taxon>
        <taxon>Ericales</taxon>
        <taxon>Ericaceae</taxon>
        <taxon>Ericoideae</taxon>
        <taxon>Rhodoreae</taxon>
        <taxon>Rhododendron</taxon>
    </lineage>
</organism>
<accession>A0ACC0PXH5</accession>
<protein>
    <submittedName>
        <fullName evidence="1">Uncharacterized protein</fullName>
    </submittedName>
</protein>